<reference evidence="2 3" key="1">
    <citation type="submission" date="2023-03" db="EMBL/GenBank/DDBJ databases">
        <title>High-quality genome of Scylla paramamosain provides insights in environmental adaptation.</title>
        <authorList>
            <person name="Zhang L."/>
        </authorList>
    </citation>
    <scope>NUCLEOTIDE SEQUENCE [LARGE SCALE GENOMIC DNA]</scope>
    <source>
        <strain evidence="2">LZ_2023a</strain>
        <tissue evidence="2">Muscle</tissue>
    </source>
</reference>
<feature type="compositionally biased region" description="Basic and acidic residues" evidence="1">
    <location>
        <begin position="13"/>
        <end position="35"/>
    </location>
</feature>
<protein>
    <submittedName>
        <fullName evidence="2">Uncharacterized protein</fullName>
    </submittedName>
</protein>
<gene>
    <name evidence="2" type="ORF">O3P69_001221</name>
</gene>
<accession>A0AAW0UPL3</accession>
<sequence>MASPSTSTSVPAVEERPEGPGDELQMRKRRDETQWKRNLAKRKRNSGQEYVGLNTGKTVAAKQVGPPCGCPKGCFLKLGEEAVQRIFSEYWKMGDYNAQSAYIVTMVLSKEVKTSGVGAGSRRKATLEYGVNVDSKRVVVCKKAFLSIHALSDKRVLTVLKKLGDTGVAAGDQRGTHGHPHNKKRDDVERLAQEHIRSLPLCSSHYSRAKSRNKMYLPPDFTQAHCYSLFEQWCEEKGVEDDMVMSFDGYKRNDQVISWPERSGHKPGEDIKKQVRYIQVSLQAIVKPSPTVLLTHGWEQGEADIQIKDNVMWQIHLLHQ</sequence>
<dbReference type="PANTHER" id="PTHR10773:SF19">
    <property type="match status" value="1"/>
</dbReference>
<comment type="caution">
    <text evidence="2">The sequence shown here is derived from an EMBL/GenBank/DDBJ whole genome shotgun (WGS) entry which is preliminary data.</text>
</comment>
<evidence type="ECO:0000256" key="1">
    <source>
        <dbReference type="SAM" id="MobiDB-lite"/>
    </source>
</evidence>
<feature type="region of interest" description="Disordered" evidence="1">
    <location>
        <begin position="1"/>
        <end position="43"/>
    </location>
</feature>
<evidence type="ECO:0000313" key="2">
    <source>
        <dbReference type="EMBL" id="KAK8401980.1"/>
    </source>
</evidence>
<feature type="compositionally biased region" description="Polar residues" evidence="1">
    <location>
        <begin position="1"/>
        <end position="10"/>
    </location>
</feature>
<proteinExistence type="predicted"/>
<dbReference type="AlphaFoldDB" id="A0AAW0UPL3"/>
<dbReference type="PANTHER" id="PTHR10773">
    <property type="entry name" value="DNA-DIRECTED RNA POLYMERASES I, II, AND III SUBUNIT RPABC2"/>
    <property type="match status" value="1"/>
</dbReference>
<organism evidence="2 3">
    <name type="scientific">Scylla paramamosain</name>
    <name type="common">Mud crab</name>
    <dbReference type="NCBI Taxonomy" id="85552"/>
    <lineage>
        <taxon>Eukaryota</taxon>
        <taxon>Metazoa</taxon>
        <taxon>Ecdysozoa</taxon>
        <taxon>Arthropoda</taxon>
        <taxon>Crustacea</taxon>
        <taxon>Multicrustacea</taxon>
        <taxon>Malacostraca</taxon>
        <taxon>Eumalacostraca</taxon>
        <taxon>Eucarida</taxon>
        <taxon>Decapoda</taxon>
        <taxon>Pleocyemata</taxon>
        <taxon>Brachyura</taxon>
        <taxon>Eubrachyura</taxon>
        <taxon>Portunoidea</taxon>
        <taxon>Portunidae</taxon>
        <taxon>Portuninae</taxon>
        <taxon>Scylla</taxon>
    </lineage>
</organism>
<evidence type="ECO:0000313" key="3">
    <source>
        <dbReference type="Proteomes" id="UP001487740"/>
    </source>
</evidence>
<keyword evidence="3" id="KW-1185">Reference proteome</keyword>
<dbReference type="EMBL" id="JARAKH010000008">
    <property type="protein sequence ID" value="KAK8401980.1"/>
    <property type="molecule type" value="Genomic_DNA"/>
</dbReference>
<name>A0AAW0UPL3_SCYPA</name>
<dbReference type="Proteomes" id="UP001487740">
    <property type="component" value="Unassembled WGS sequence"/>
</dbReference>